<organism evidence="20 21">
    <name type="scientific">Cricetulus griseus</name>
    <name type="common">Chinese hamster</name>
    <name type="synonym">Cricetulus barabensis griseus</name>
    <dbReference type="NCBI Taxonomy" id="10029"/>
    <lineage>
        <taxon>Eukaryota</taxon>
        <taxon>Metazoa</taxon>
        <taxon>Chordata</taxon>
        <taxon>Craniata</taxon>
        <taxon>Vertebrata</taxon>
        <taxon>Euteleostomi</taxon>
        <taxon>Mammalia</taxon>
        <taxon>Eutheria</taxon>
        <taxon>Euarchontoglires</taxon>
        <taxon>Glires</taxon>
        <taxon>Rodentia</taxon>
        <taxon>Myomorpha</taxon>
        <taxon>Muroidea</taxon>
        <taxon>Cricetidae</taxon>
        <taxon>Cricetinae</taxon>
        <taxon>Cricetulus</taxon>
    </lineage>
</organism>
<evidence type="ECO:0000256" key="14">
    <source>
        <dbReference type="ARBA" id="ARBA00023180"/>
    </source>
</evidence>
<keyword evidence="14" id="KW-0325">Glycoprotein</keyword>
<evidence type="ECO:0000256" key="18">
    <source>
        <dbReference type="SAM" id="SignalP"/>
    </source>
</evidence>
<evidence type="ECO:0000256" key="9">
    <source>
        <dbReference type="ARBA" id="ARBA00022889"/>
    </source>
</evidence>
<evidence type="ECO:0000256" key="8">
    <source>
        <dbReference type="ARBA" id="ARBA00022737"/>
    </source>
</evidence>
<dbReference type="InterPro" id="IPR050488">
    <property type="entry name" value="Ig_Fc_receptor"/>
</dbReference>
<keyword evidence="10" id="KW-0965">Cell junction</keyword>
<evidence type="ECO:0000256" key="6">
    <source>
        <dbReference type="ARBA" id="ARBA00022692"/>
    </source>
</evidence>
<reference evidence="20" key="1">
    <citation type="submission" date="2025-08" db="UniProtKB">
        <authorList>
            <consortium name="Ensembl"/>
        </authorList>
    </citation>
    <scope>IDENTIFICATION</scope>
</reference>
<dbReference type="Gene3D" id="2.60.40.10">
    <property type="entry name" value="Immunoglobulins"/>
    <property type="match status" value="4"/>
</dbReference>
<dbReference type="GO" id="GO:0007166">
    <property type="term" value="P:cell surface receptor signaling pathway"/>
    <property type="evidence" value="ECO:0007669"/>
    <property type="project" value="TreeGrafter"/>
</dbReference>
<keyword evidence="8" id="KW-0677">Repeat</keyword>
<accession>A0A8C2MPM4</accession>
<dbReference type="Pfam" id="PF13895">
    <property type="entry name" value="Ig_2"/>
    <property type="match status" value="3"/>
</dbReference>
<evidence type="ECO:0000313" key="20">
    <source>
        <dbReference type="Ensembl" id="ENSCGRP00001021084.1"/>
    </source>
</evidence>
<evidence type="ECO:0000256" key="1">
    <source>
        <dbReference type="ARBA" id="ARBA00004251"/>
    </source>
</evidence>
<dbReference type="GO" id="GO:0006955">
    <property type="term" value="P:immune response"/>
    <property type="evidence" value="ECO:0007669"/>
    <property type="project" value="TreeGrafter"/>
</dbReference>
<name>A0A8C2MPM4_CRIGR</name>
<dbReference type="InterPro" id="IPR013783">
    <property type="entry name" value="Ig-like_fold"/>
</dbReference>
<feature type="domain" description="Ig-like" evidence="19">
    <location>
        <begin position="387"/>
        <end position="478"/>
    </location>
</feature>
<evidence type="ECO:0000256" key="5">
    <source>
        <dbReference type="ARBA" id="ARBA00022553"/>
    </source>
</evidence>
<evidence type="ECO:0000256" key="11">
    <source>
        <dbReference type="ARBA" id="ARBA00022989"/>
    </source>
</evidence>
<dbReference type="PROSITE" id="PS50835">
    <property type="entry name" value="IG_LIKE"/>
    <property type="match status" value="3"/>
</dbReference>
<evidence type="ECO:0000256" key="7">
    <source>
        <dbReference type="ARBA" id="ARBA00022729"/>
    </source>
</evidence>
<keyword evidence="12 17" id="KW-0472">Membrane</keyword>
<keyword evidence="11 17" id="KW-1133">Transmembrane helix</keyword>
<keyword evidence="6 17" id="KW-0812">Transmembrane</keyword>
<keyword evidence="13" id="KW-1015">Disulfide bond</keyword>
<feature type="domain" description="Ig-like" evidence="19">
    <location>
        <begin position="124"/>
        <end position="208"/>
    </location>
</feature>
<keyword evidence="4" id="KW-1003">Cell membrane</keyword>
<dbReference type="GO" id="GO:0070161">
    <property type="term" value="C:anchoring junction"/>
    <property type="evidence" value="ECO:0007669"/>
    <property type="project" value="UniProtKB-SubCell"/>
</dbReference>
<evidence type="ECO:0000256" key="3">
    <source>
        <dbReference type="ARBA" id="ARBA00004285"/>
    </source>
</evidence>
<protein>
    <recommendedName>
        <fullName evidence="16">Platelet endothelial cell adhesion molecule</fullName>
    </recommendedName>
</protein>
<feature type="domain" description="Ig-like" evidence="19">
    <location>
        <begin position="214"/>
        <end position="276"/>
    </location>
</feature>
<dbReference type="InterPro" id="IPR003599">
    <property type="entry name" value="Ig_sub"/>
</dbReference>
<keyword evidence="15" id="KW-0393">Immunoglobulin domain</keyword>
<dbReference type="Proteomes" id="UP000694386">
    <property type="component" value="Unplaced"/>
</dbReference>
<comment type="subcellular location">
    <subcellularLocation>
        <location evidence="2">Cell junction</location>
    </subcellularLocation>
    <subcellularLocation>
        <location evidence="1">Cell membrane</location>
        <topology evidence="1">Single-pass type I membrane protein</topology>
    </subcellularLocation>
    <subcellularLocation>
        <location evidence="3">Membrane raft</location>
    </subcellularLocation>
</comment>
<keyword evidence="5" id="KW-0597">Phosphoprotein</keyword>
<dbReference type="PANTHER" id="PTHR11481:SF5">
    <property type="entry name" value="PLATELET ENDOTHELIAL CELL ADHESION MOLECULE"/>
    <property type="match status" value="1"/>
</dbReference>
<evidence type="ECO:0000256" key="16">
    <source>
        <dbReference type="ARBA" id="ARBA00049765"/>
    </source>
</evidence>
<dbReference type="Pfam" id="PF17736">
    <property type="entry name" value="Ig_C17orf99"/>
    <property type="match status" value="1"/>
</dbReference>
<evidence type="ECO:0000259" key="19">
    <source>
        <dbReference type="PROSITE" id="PS50835"/>
    </source>
</evidence>
<keyword evidence="9" id="KW-0130">Cell adhesion</keyword>
<evidence type="ECO:0000256" key="4">
    <source>
        <dbReference type="ARBA" id="ARBA00022475"/>
    </source>
</evidence>
<dbReference type="GO" id="GO:0004888">
    <property type="term" value="F:transmembrane signaling receptor activity"/>
    <property type="evidence" value="ECO:0007669"/>
    <property type="project" value="TreeGrafter"/>
</dbReference>
<dbReference type="SUPFAM" id="SSF48726">
    <property type="entry name" value="Immunoglobulin"/>
    <property type="match status" value="5"/>
</dbReference>
<dbReference type="Ensembl" id="ENSCGRT00001025328.1">
    <property type="protein sequence ID" value="ENSCGRP00001021084.1"/>
    <property type="gene ID" value="ENSCGRG00001020004.1"/>
</dbReference>
<reference evidence="20" key="2">
    <citation type="submission" date="2025-09" db="UniProtKB">
        <authorList>
            <consortium name="Ensembl"/>
        </authorList>
    </citation>
    <scope>IDENTIFICATION</scope>
</reference>
<evidence type="ECO:0000256" key="17">
    <source>
        <dbReference type="SAM" id="Phobius"/>
    </source>
</evidence>
<dbReference type="GO" id="GO:0009897">
    <property type="term" value="C:external side of plasma membrane"/>
    <property type="evidence" value="ECO:0007669"/>
    <property type="project" value="TreeGrafter"/>
</dbReference>
<dbReference type="GO" id="GO:0098742">
    <property type="term" value="P:cell-cell adhesion via plasma-membrane adhesion molecules"/>
    <property type="evidence" value="ECO:0007669"/>
    <property type="project" value="TreeGrafter"/>
</dbReference>
<evidence type="ECO:0000256" key="15">
    <source>
        <dbReference type="ARBA" id="ARBA00023319"/>
    </source>
</evidence>
<proteinExistence type="predicted"/>
<sequence length="624" mass="69879">MHQAVLLTLLLYSSLQAQENSFTINSIHMKSLPSWEIPNGYSVTLECLVDISTTSKVRSHHQVLFYKDEMLLFNISSTEYTESIFIPQARVFHSGRYKCTVVLNSKEKTTQEYQLLVKESFSTPKFLIHPSGVIIEGDQLYIKCTVQVTHLVREFPEIIIQKDKTIVATSKRNIEALYSVMATVENSGHYTCKVESNRISKVSSIMVNITELFPKPKLQFSSKEVDQGKILDLFCSVPGIPSVNFTIQKETMILSQDQNFSKIAEDRDSGMYSCTAGIGRVVKRSDPVHIKVCEMLSKPRIFHDAKAEIIKGHAITISCQSVNGTAPVTYHLIKDTNVFLDRMVTSNDPAAFTDEPIEDVEYQCMANNCHSHPQLYSETLRVKVIAPVDEVTISILSSNEVPSGNEIVLRCSVKEGTGPITFKFYKENDDRPFHETTLNDTQAFWVEKQASKKQEGQYYCTASNRASHSSSPRSNSLTVRVFLAPWVKGLIAVVVIGAVIAALIVAAKCYFLRKARAKQKPVEMSRPAAPLLNSNSEKVSEPNVEANSHYGYDVGNYTMKVTNQNKDPQNKDDVEYTEVQVSLPAPHQALGTRATETVYSEIRKVNPNVVENRYSRTGNSLDGT</sequence>
<evidence type="ECO:0000256" key="2">
    <source>
        <dbReference type="ARBA" id="ARBA00004282"/>
    </source>
</evidence>
<keyword evidence="7 18" id="KW-0732">Signal</keyword>
<dbReference type="InterPro" id="IPR040878">
    <property type="entry name" value="IL-40-like_Ig"/>
</dbReference>
<dbReference type="SMART" id="SM00409">
    <property type="entry name" value="IG"/>
    <property type="match status" value="3"/>
</dbReference>
<evidence type="ECO:0000256" key="13">
    <source>
        <dbReference type="ARBA" id="ARBA00023157"/>
    </source>
</evidence>
<evidence type="ECO:0000313" key="21">
    <source>
        <dbReference type="Proteomes" id="UP000694386"/>
    </source>
</evidence>
<dbReference type="GO" id="GO:0045121">
    <property type="term" value="C:membrane raft"/>
    <property type="evidence" value="ECO:0007669"/>
    <property type="project" value="UniProtKB-SubCell"/>
</dbReference>
<feature type="transmembrane region" description="Helical" evidence="17">
    <location>
        <begin position="486"/>
        <end position="511"/>
    </location>
</feature>
<feature type="chain" id="PRO_5034315036" description="Platelet endothelial cell adhesion molecule" evidence="18">
    <location>
        <begin position="18"/>
        <end position="624"/>
    </location>
</feature>
<dbReference type="InterPro" id="IPR036179">
    <property type="entry name" value="Ig-like_dom_sf"/>
</dbReference>
<dbReference type="PANTHER" id="PTHR11481">
    <property type="entry name" value="IMMUNOGLOBULIN FC RECEPTOR"/>
    <property type="match status" value="1"/>
</dbReference>
<dbReference type="AlphaFoldDB" id="A0A8C2MPM4"/>
<evidence type="ECO:0000256" key="10">
    <source>
        <dbReference type="ARBA" id="ARBA00022949"/>
    </source>
</evidence>
<dbReference type="InterPro" id="IPR007110">
    <property type="entry name" value="Ig-like_dom"/>
</dbReference>
<evidence type="ECO:0000256" key="12">
    <source>
        <dbReference type="ARBA" id="ARBA00023136"/>
    </source>
</evidence>
<feature type="signal peptide" evidence="18">
    <location>
        <begin position="1"/>
        <end position="17"/>
    </location>
</feature>